<gene>
    <name evidence="2" type="ORF">KJP28_04945</name>
</gene>
<evidence type="ECO:0000256" key="1">
    <source>
        <dbReference type="SAM" id="Phobius"/>
    </source>
</evidence>
<keyword evidence="1" id="KW-1133">Transmembrane helix</keyword>
<protein>
    <submittedName>
        <fullName evidence="2">Uncharacterized protein</fullName>
    </submittedName>
</protein>
<evidence type="ECO:0000313" key="3">
    <source>
        <dbReference type="Proteomes" id="UP000756530"/>
    </source>
</evidence>
<accession>A0ABS6SZ60</accession>
<evidence type="ECO:0000313" key="2">
    <source>
        <dbReference type="EMBL" id="MBV7378261.1"/>
    </source>
</evidence>
<name>A0ABS6SZ60_9RHOB</name>
<sequence>MYLRALPPELIDGVGSGAFKVAGSIIKNTSNGQIVGHLQETGAMDIVLKGATGVATGNPLAMADTAAGVGTLVQNEQIKARLTEVQSSLSLVQGMQVANLAVAGLGIGVSIAGFALMLKKMKGIETQIRDIDSKIEAVTDERRNDELQTVMSDIRNDLTIVDTLPSRKNKATAAETAQRELARSAGRLEGVFRRDVEAMERNHATREGIERLWNVSSMIRLCHEAGQRALFTIDDVKLAAEYSERQAESLLRLAEGVSADALTRSYAAAGGSADDFVARRADILPASAALHKALTGSVTAITAQADLARRLDESGAKGSLYLKELDEETREPLLFLPATAE</sequence>
<feature type="transmembrane region" description="Helical" evidence="1">
    <location>
        <begin position="97"/>
        <end position="118"/>
    </location>
</feature>
<keyword evidence="1" id="KW-0472">Membrane</keyword>
<dbReference type="Proteomes" id="UP000756530">
    <property type="component" value="Unassembled WGS sequence"/>
</dbReference>
<dbReference type="RefSeq" id="WP_218391126.1">
    <property type="nucleotide sequence ID" value="NZ_JAHUZE010000001.1"/>
</dbReference>
<keyword evidence="1" id="KW-0812">Transmembrane</keyword>
<reference evidence="2 3" key="1">
    <citation type="submission" date="2021-05" db="EMBL/GenBank/DDBJ databases">
        <title>Culturable bacteria isolated from Daya Bay.</title>
        <authorList>
            <person name="Zheng W."/>
            <person name="Yu S."/>
            <person name="Huang Y."/>
        </authorList>
    </citation>
    <scope>NUCLEOTIDE SEQUENCE [LARGE SCALE GENOMIC DNA]</scope>
    <source>
        <strain evidence="2 3">DP4N28-5</strain>
    </source>
</reference>
<proteinExistence type="predicted"/>
<comment type="caution">
    <text evidence="2">The sequence shown here is derived from an EMBL/GenBank/DDBJ whole genome shotgun (WGS) entry which is preliminary data.</text>
</comment>
<organism evidence="2 3">
    <name type="scientific">Maritimibacter dapengensis</name>
    <dbReference type="NCBI Taxonomy" id="2836868"/>
    <lineage>
        <taxon>Bacteria</taxon>
        <taxon>Pseudomonadati</taxon>
        <taxon>Pseudomonadota</taxon>
        <taxon>Alphaproteobacteria</taxon>
        <taxon>Rhodobacterales</taxon>
        <taxon>Roseobacteraceae</taxon>
        <taxon>Maritimibacter</taxon>
    </lineage>
</organism>
<keyword evidence="3" id="KW-1185">Reference proteome</keyword>
<dbReference type="EMBL" id="JAHUZE010000001">
    <property type="protein sequence ID" value="MBV7378261.1"/>
    <property type="molecule type" value="Genomic_DNA"/>
</dbReference>